<dbReference type="Proteomes" id="UP001186974">
    <property type="component" value="Unassembled WGS sequence"/>
</dbReference>
<evidence type="ECO:0000313" key="1">
    <source>
        <dbReference type="EMBL" id="KAK3077075.1"/>
    </source>
</evidence>
<organism evidence="1 2">
    <name type="scientific">Coniosporium uncinatum</name>
    <dbReference type="NCBI Taxonomy" id="93489"/>
    <lineage>
        <taxon>Eukaryota</taxon>
        <taxon>Fungi</taxon>
        <taxon>Dikarya</taxon>
        <taxon>Ascomycota</taxon>
        <taxon>Pezizomycotina</taxon>
        <taxon>Dothideomycetes</taxon>
        <taxon>Dothideomycetes incertae sedis</taxon>
        <taxon>Coniosporium</taxon>
    </lineage>
</organism>
<name>A0ACC3DKI4_9PEZI</name>
<feature type="non-terminal residue" evidence="1">
    <location>
        <position position="1"/>
    </location>
</feature>
<evidence type="ECO:0000313" key="2">
    <source>
        <dbReference type="Proteomes" id="UP001186974"/>
    </source>
</evidence>
<protein>
    <submittedName>
        <fullName evidence="1">Uncharacterized protein</fullName>
    </submittedName>
</protein>
<keyword evidence="2" id="KW-1185">Reference proteome</keyword>
<accession>A0ACC3DKI4</accession>
<comment type="caution">
    <text evidence="1">The sequence shown here is derived from an EMBL/GenBank/DDBJ whole genome shotgun (WGS) entry which is preliminary data.</text>
</comment>
<gene>
    <name evidence="1" type="ORF">LTS18_011272</name>
</gene>
<sequence length="126" mass="13917">VYALQPAFAQYDRERRGEPPLEQPANAPLPQAPQPPSPTPVKWEAPKTTALLQSNTKISASAREGSINFLKPPEESEPAPHIRSWTNMMTFGYFGQPKQYRGAQMLPPPAPTAPQTQERKDAKPAT</sequence>
<proteinExistence type="predicted"/>
<dbReference type="EMBL" id="JAWDJW010003241">
    <property type="protein sequence ID" value="KAK3077075.1"/>
    <property type="molecule type" value="Genomic_DNA"/>
</dbReference>
<reference evidence="1" key="1">
    <citation type="submission" date="2024-09" db="EMBL/GenBank/DDBJ databases">
        <title>Black Yeasts Isolated from many extreme environments.</title>
        <authorList>
            <person name="Coleine C."/>
            <person name="Stajich J.E."/>
            <person name="Selbmann L."/>
        </authorList>
    </citation>
    <scope>NUCLEOTIDE SEQUENCE</scope>
    <source>
        <strain evidence="1">CCFEE 5737</strain>
    </source>
</reference>